<protein>
    <submittedName>
        <fullName evidence="7">Putative Xaa-Pro dipeptidase</fullName>
    </submittedName>
</protein>
<feature type="domain" description="Peptidase M24" evidence="6">
    <location>
        <begin position="45"/>
        <end position="360"/>
    </location>
</feature>
<keyword evidence="4" id="KW-0378">Hydrolase</keyword>
<comment type="cofactor">
    <cofactor evidence="1">
        <name>Mn(2+)</name>
        <dbReference type="ChEBI" id="CHEBI:29035"/>
    </cofactor>
</comment>
<dbReference type="GO" id="GO:0008233">
    <property type="term" value="F:peptidase activity"/>
    <property type="evidence" value="ECO:0007669"/>
    <property type="project" value="TreeGrafter"/>
</dbReference>
<evidence type="ECO:0000313" key="7">
    <source>
        <dbReference type="EMBL" id="KAA6387999.1"/>
    </source>
</evidence>
<evidence type="ECO:0000256" key="3">
    <source>
        <dbReference type="ARBA" id="ARBA00022723"/>
    </source>
</evidence>
<proteinExistence type="inferred from homology"/>
<dbReference type="InterPro" id="IPR036005">
    <property type="entry name" value="Creatinase/aminopeptidase-like"/>
</dbReference>
<dbReference type="GO" id="GO:0046872">
    <property type="term" value="F:metal ion binding"/>
    <property type="evidence" value="ECO:0007669"/>
    <property type="project" value="UniProtKB-KW"/>
</dbReference>
<comment type="caution">
    <text evidence="7">The sequence shown here is derived from an EMBL/GenBank/DDBJ whole genome shotgun (WGS) entry which is preliminary data.</text>
</comment>
<evidence type="ECO:0000256" key="4">
    <source>
        <dbReference type="ARBA" id="ARBA00022801"/>
    </source>
</evidence>
<evidence type="ECO:0000256" key="2">
    <source>
        <dbReference type="ARBA" id="ARBA00008766"/>
    </source>
</evidence>
<evidence type="ECO:0000313" key="8">
    <source>
        <dbReference type="Proteomes" id="UP000324800"/>
    </source>
</evidence>
<dbReference type="Pfam" id="PF00557">
    <property type="entry name" value="Peptidase_M24"/>
    <property type="match status" value="1"/>
</dbReference>
<comment type="similarity">
    <text evidence="2">Belongs to the peptidase M24B family.</text>
</comment>
<dbReference type="AlphaFoldDB" id="A0A5J4W0G3"/>
<organism evidence="7 8">
    <name type="scientific">Streblomastix strix</name>
    <dbReference type="NCBI Taxonomy" id="222440"/>
    <lineage>
        <taxon>Eukaryota</taxon>
        <taxon>Metamonada</taxon>
        <taxon>Preaxostyla</taxon>
        <taxon>Oxymonadida</taxon>
        <taxon>Streblomastigidae</taxon>
        <taxon>Streblomastix</taxon>
    </lineage>
</organism>
<evidence type="ECO:0000256" key="5">
    <source>
        <dbReference type="ARBA" id="ARBA00023211"/>
    </source>
</evidence>
<accession>A0A5J4W0G3</accession>
<dbReference type="PANTHER" id="PTHR43226:SF4">
    <property type="entry name" value="XAA-PRO AMINOPEPTIDASE 3"/>
    <property type="match status" value="1"/>
</dbReference>
<dbReference type="Proteomes" id="UP000324800">
    <property type="component" value="Unassembled WGS sequence"/>
</dbReference>
<dbReference type="SUPFAM" id="SSF55920">
    <property type="entry name" value="Creatinase/aminopeptidase"/>
    <property type="match status" value="1"/>
</dbReference>
<name>A0A5J4W0G3_9EUKA</name>
<sequence length="385" mass="43333">LEFTSEEDIRKAGKISPLLPIDRSNLQYFLGESRAIKQPGEINEIKLAASEASLSFIDVFSEVNEDMTEARIEGLWFYKTSQHAQLNSRFASFLPCVSYGTSSAILHHAAENDVKGKDGDLFLLDAGTSHNFYASDITRTIPINGKFDDRQRKIYSIVLRTQKECIDLVKPGIQYEIIHRHALSIITSELLKLGFVKKKYIDFLNIGVIPDHDEPGGGEGEGGQKGSDKIKLKDRVLILRNRLAGLFMPHGVGHMLGLDTHDVAGYERRTPRLTEPSFNRLRLRRQLEAGMVVTIEPGIYFNKEITEPVLELKEKKEKKGLIDPEPSIDTEIEDILDASVVRSFYDFGGIRIEDDVLVTADGHEVLTFVPKEIADLEKLLATRRK</sequence>
<dbReference type="EMBL" id="SNRW01004156">
    <property type="protein sequence ID" value="KAA6387999.1"/>
    <property type="molecule type" value="Genomic_DNA"/>
</dbReference>
<dbReference type="InterPro" id="IPR000994">
    <property type="entry name" value="Pept_M24"/>
</dbReference>
<dbReference type="PANTHER" id="PTHR43226">
    <property type="entry name" value="XAA-PRO AMINOPEPTIDASE 3"/>
    <property type="match status" value="1"/>
</dbReference>
<keyword evidence="3" id="KW-0479">Metal-binding</keyword>
<gene>
    <name evidence="7" type="ORF">EZS28_016474</name>
</gene>
<dbReference type="InterPro" id="IPR052433">
    <property type="entry name" value="X-Pro_dipept-like"/>
</dbReference>
<evidence type="ECO:0000259" key="6">
    <source>
        <dbReference type="Pfam" id="PF00557"/>
    </source>
</evidence>
<dbReference type="GO" id="GO:0006508">
    <property type="term" value="P:proteolysis"/>
    <property type="evidence" value="ECO:0007669"/>
    <property type="project" value="TreeGrafter"/>
</dbReference>
<dbReference type="Gene3D" id="3.90.230.10">
    <property type="entry name" value="Creatinase/methionine aminopeptidase superfamily"/>
    <property type="match status" value="1"/>
</dbReference>
<reference evidence="7 8" key="1">
    <citation type="submission" date="2019-03" db="EMBL/GenBank/DDBJ databases">
        <title>Single cell metagenomics reveals metabolic interactions within the superorganism composed of flagellate Streblomastix strix and complex community of Bacteroidetes bacteria on its surface.</title>
        <authorList>
            <person name="Treitli S.C."/>
            <person name="Kolisko M."/>
            <person name="Husnik F."/>
            <person name="Keeling P."/>
            <person name="Hampl V."/>
        </authorList>
    </citation>
    <scope>NUCLEOTIDE SEQUENCE [LARGE SCALE GENOMIC DNA]</scope>
    <source>
        <strain evidence="7">ST1C</strain>
    </source>
</reference>
<dbReference type="OrthoDB" id="10261878at2759"/>
<keyword evidence="5" id="KW-0464">Manganese</keyword>
<feature type="non-terminal residue" evidence="7">
    <location>
        <position position="1"/>
    </location>
</feature>
<evidence type="ECO:0000256" key="1">
    <source>
        <dbReference type="ARBA" id="ARBA00001936"/>
    </source>
</evidence>